<name>G0MED1_CAEBE</name>
<dbReference type="AlphaFoldDB" id="G0MED1"/>
<comment type="similarity">
    <text evidence="2 6">Belongs to the nematode receptor-like protein srg family.</text>
</comment>
<evidence type="ECO:0000256" key="4">
    <source>
        <dbReference type="ARBA" id="ARBA00022989"/>
    </source>
</evidence>
<feature type="transmembrane region" description="Helical" evidence="6">
    <location>
        <begin position="275"/>
        <end position="297"/>
    </location>
</feature>
<feature type="transmembrane region" description="Helical" evidence="6">
    <location>
        <begin position="240"/>
        <end position="269"/>
    </location>
</feature>
<accession>G0MED1</accession>
<dbReference type="PANTHER" id="PTHR31627:SF12">
    <property type="entry name" value="SERPENTINE RECEPTOR CLASS GAMMA-11-RELATED"/>
    <property type="match status" value="1"/>
</dbReference>
<keyword evidence="4 6" id="KW-1133">Transmembrane helix</keyword>
<feature type="region of interest" description="Disordered" evidence="7">
    <location>
        <begin position="323"/>
        <end position="350"/>
    </location>
</feature>
<dbReference type="GO" id="GO:0004888">
    <property type="term" value="F:transmembrane signaling receptor activity"/>
    <property type="evidence" value="ECO:0007669"/>
    <property type="project" value="InterPro"/>
</dbReference>
<dbReference type="OrthoDB" id="5853002at2759"/>
<evidence type="ECO:0000256" key="3">
    <source>
        <dbReference type="ARBA" id="ARBA00022692"/>
    </source>
</evidence>
<dbReference type="InterPro" id="IPR051119">
    <property type="entry name" value="Nematode_SR-like"/>
</dbReference>
<dbReference type="Gene3D" id="1.20.1070.10">
    <property type="entry name" value="Rhodopsin 7-helix transmembrane proteins"/>
    <property type="match status" value="1"/>
</dbReference>
<feature type="transmembrane region" description="Helical" evidence="6">
    <location>
        <begin position="204"/>
        <end position="228"/>
    </location>
</feature>
<organism evidence="9">
    <name type="scientific">Caenorhabditis brenneri</name>
    <name type="common">Nematode worm</name>
    <dbReference type="NCBI Taxonomy" id="135651"/>
    <lineage>
        <taxon>Eukaryota</taxon>
        <taxon>Metazoa</taxon>
        <taxon>Ecdysozoa</taxon>
        <taxon>Nematoda</taxon>
        <taxon>Chromadorea</taxon>
        <taxon>Rhabditida</taxon>
        <taxon>Rhabditina</taxon>
        <taxon>Rhabditomorpha</taxon>
        <taxon>Rhabditoidea</taxon>
        <taxon>Rhabditidae</taxon>
        <taxon>Peloderinae</taxon>
        <taxon>Caenorhabditis</taxon>
    </lineage>
</organism>
<dbReference type="GO" id="GO:0007606">
    <property type="term" value="P:sensory perception of chemical stimulus"/>
    <property type="evidence" value="ECO:0007669"/>
    <property type="project" value="UniProtKB-UniRule"/>
</dbReference>
<evidence type="ECO:0000256" key="6">
    <source>
        <dbReference type="RuleBase" id="RU280813"/>
    </source>
</evidence>
<keyword evidence="3 6" id="KW-0812">Transmembrane</keyword>
<keyword evidence="9" id="KW-1185">Reference proteome</keyword>
<dbReference type="OMA" id="VYMQPTF"/>
<proteinExistence type="inferred from homology"/>
<reference evidence="9" key="1">
    <citation type="submission" date="2011-07" db="EMBL/GenBank/DDBJ databases">
        <authorList>
            <consortium name="Caenorhabditis brenneri Sequencing and Analysis Consortium"/>
            <person name="Wilson R.K."/>
        </authorList>
    </citation>
    <scope>NUCLEOTIDE SEQUENCE [LARGE SCALE GENOMIC DNA]</scope>
    <source>
        <strain evidence="9">PB2801</strain>
    </source>
</reference>
<dbReference type="InterPro" id="IPR000609">
    <property type="entry name" value="7TM_GPCR_serpentine_rcpt_Srg"/>
</dbReference>
<dbReference type="PRINTS" id="PR00698">
    <property type="entry name" value="TMPROTEINSRG"/>
</dbReference>
<keyword evidence="5 6" id="KW-0472">Membrane</keyword>
<evidence type="ECO:0000256" key="7">
    <source>
        <dbReference type="SAM" id="MobiDB-lite"/>
    </source>
</evidence>
<evidence type="ECO:0000313" key="8">
    <source>
        <dbReference type="EMBL" id="EGT52072.1"/>
    </source>
</evidence>
<dbReference type="Pfam" id="PF02118">
    <property type="entry name" value="Srg"/>
    <property type="match status" value="1"/>
</dbReference>
<dbReference type="eggNOG" id="ENOG502TG1C">
    <property type="taxonomic scope" value="Eukaryota"/>
</dbReference>
<protein>
    <recommendedName>
        <fullName evidence="6">Serpentine receptor class gamma</fullName>
    </recommendedName>
</protein>
<dbReference type="Proteomes" id="UP000008068">
    <property type="component" value="Unassembled WGS sequence"/>
</dbReference>
<gene>
    <name evidence="8" type="primary">Cbn-srg-11</name>
    <name evidence="8" type="ORF">CAEBREN_13894</name>
</gene>
<sequence length="350" mass="40081">MPETIFRPNITNENDPIVFQCNPEYDQSVEVIKYLLQAVYLVPGGLLNILLAITILIRHREIYKTSSFFMIYSTDCIVSLLLILADLVVRALLYFTPLCPILAPYFYEPLFVFKIVMILLNHCKASKSIIQIFLVLNRMTCVLFPLKYGNAWKKPLKFVIASIFIVPFSIDWNLAISRVYMQPTFGGFYMEYIKKVTWASQSRFQLIFIIIALGFTVVCTSITFYTLIMLPKRIRNVEKSLSFASAYISMSFIVLTVFQVLFAFFSSIFTTSAVFGYSLLSYDILNVGSPIIMICVSKKLRCHVFGRKEKKIKVTRVFSLTGQSDSGNNNERNHRRHSAVVRPVNSTIDG</sequence>
<evidence type="ECO:0000313" key="9">
    <source>
        <dbReference type="Proteomes" id="UP000008068"/>
    </source>
</evidence>
<feature type="transmembrane region" description="Helical" evidence="6">
    <location>
        <begin position="101"/>
        <end position="120"/>
    </location>
</feature>
<dbReference type="InParanoid" id="G0MED1"/>
<feature type="transmembrane region" description="Helical" evidence="6">
    <location>
        <begin position="34"/>
        <end position="57"/>
    </location>
</feature>
<dbReference type="PANTHER" id="PTHR31627">
    <property type="entry name" value="SERPENTINE RECEPTOR CLASS GAMMA-RELATED"/>
    <property type="match status" value="1"/>
</dbReference>
<dbReference type="SUPFAM" id="SSF81321">
    <property type="entry name" value="Family A G protein-coupled receptor-like"/>
    <property type="match status" value="1"/>
</dbReference>
<dbReference type="EMBL" id="GL379791">
    <property type="protein sequence ID" value="EGT52072.1"/>
    <property type="molecule type" value="Genomic_DNA"/>
</dbReference>
<evidence type="ECO:0000256" key="2">
    <source>
        <dbReference type="ARBA" id="ARBA00005692"/>
    </source>
</evidence>
<dbReference type="HOGENOM" id="CLU_061253_1_0_1"/>
<evidence type="ECO:0000256" key="5">
    <source>
        <dbReference type="ARBA" id="ARBA00023136"/>
    </source>
</evidence>
<feature type="transmembrane region" description="Helical" evidence="6">
    <location>
        <begin position="69"/>
        <end position="95"/>
    </location>
</feature>
<comment type="subcellular location">
    <subcellularLocation>
        <location evidence="1">Membrane</location>
        <topology evidence="1">Multi-pass membrane protein</topology>
    </subcellularLocation>
</comment>
<dbReference type="GO" id="GO:0016020">
    <property type="term" value="C:membrane"/>
    <property type="evidence" value="ECO:0007669"/>
    <property type="project" value="UniProtKB-SubCell"/>
</dbReference>
<feature type="transmembrane region" description="Helical" evidence="6">
    <location>
        <begin position="156"/>
        <end position="175"/>
    </location>
</feature>
<evidence type="ECO:0000256" key="1">
    <source>
        <dbReference type="ARBA" id="ARBA00004141"/>
    </source>
</evidence>